<dbReference type="RefSeq" id="WP_345113003.1">
    <property type="nucleotide sequence ID" value="NZ_BAABDH010000036.1"/>
</dbReference>
<proteinExistence type="predicted"/>
<sequence>MTSCFSWSSAFRWWPILISGLLAGCTPSDDKACTIFSSDFEQFEGWVSPLPAFLTQEQAHSGRHSYSMSPDEEFGLGYTTTLSQCRFVPQKLRLSGWAYLPNGRVRTAILVVSINCHGRRPDVWQGLNLDISVARYQVWVPLFKYIDLPDDLLPTDELTFHVWRSEKGELAFLDDLKLEGLQ</sequence>
<accession>A0ABP7N336</accession>
<keyword evidence="2" id="KW-1185">Reference proteome</keyword>
<evidence type="ECO:0000313" key="1">
    <source>
        <dbReference type="EMBL" id="GAA3935328.1"/>
    </source>
</evidence>
<dbReference type="EMBL" id="BAABDH010000036">
    <property type="protein sequence ID" value="GAA3935328.1"/>
    <property type="molecule type" value="Genomic_DNA"/>
</dbReference>
<protein>
    <recommendedName>
        <fullName evidence="3">Lipoprotein</fullName>
    </recommendedName>
</protein>
<organism evidence="1 2">
    <name type="scientific">Hymenobacter algoricola</name>
    <dbReference type="NCBI Taxonomy" id="486267"/>
    <lineage>
        <taxon>Bacteria</taxon>
        <taxon>Pseudomonadati</taxon>
        <taxon>Bacteroidota</taxon>
        <taxon>Cytophagia</taxon>
        <taxon>Cytophagales</taxon>
        <taxon>Hymenobacteraceae</taxon>
        <taxon>Hymenobacter</taxon>
    </lineage>
</organism>
<reference evidence="2" key="1">
    <citation type="journal article" date="2019" name="Int. J. Syst. Evol. Microbiol.">
        <title>The Global Catalogue of Microorganisms (GCM) 10K type strain sequencing project: providing services to taxonomists for standard genome sequencing and annotation.</title>
        <authorList>
            <consortium name="The Broad Institute Genomics Platform"/>
            <consortium name="The Broad Institute Genome Sequencing Center for Infectious Disease"/>
            <person name="Wu L."/>
            <person name="Ma J."/>
        </authorList>
    </citation>
    <scope>NUCLEOTIDE SEQUENCE [LARGE SCALE GENOMIC DNA]</scope>
    <source>
        <strain evidence="2">JCM 17214</strain>
    </source>
</reference>
<evidence type="ECO:0000313" key="2">
    <source>
        <dbReference type="Proteomes" id="UP001499909"/>
    </source>
</evidence>
<name>A0ABP7N336_9BACT</name>
<dbReference type="Proteomes" id="UP001499909">
    <property type="component" value="Unassembled WGS sequence"/>
</dbReference>
<evidence type="ECO:0008006" key="3">
    <source>
        <dbReference type="Google" id="ProtNLM"/>
    </source>
</evidence>
<gene>
    <name evidence="1" type="ORF">GCM10022406_19610</name>
</gene>
<dbReference type="Gene3D" id="2.60.120.260">
    <property type="entry name" value="Galactose-binding domain-like"/>
    <property type="match status" value="1"/>
</dbReference>
<comment type="caution">
    <text evidence="1">The sequence shown here is derived from an EMBL/GenBank/DDBJ whole genome shotgun (WGS) entry which is preliminary data.</text>
</comment>